<sequence length="228" mass="24895">MPFLDRREAGRRLVERLRAFSGPGTVVLGLPCGGIPVAYEVASALRTPMDVAVVHKLEVPGRPRLIFGAVAECGVRVVDDELLVRAFIGPQERVRLERDAREAVLRKAARFRRIQERLSLADRTVLLVDDGVASGATARAACLLARKRGAARVVFAAPVGSCRPVRALAAHADNVICLETPALFHAIAQWYHSFDPVTEATACQLLERAAERLRTPPTEPILKQVLDN</sequence>
<dbReference type="Proteomes" id="UP000254869">
    <property type="component" value="Unassembled WGS sequence"/>
</dbReference>
<evidence type="ECO:0000259" key="1">
    <source>
        <dbReference type="Pfam" id="PF00156"/>
    </source>
</evidence>
<protein>
    <submittedName>
        <fullName evidence="2">Putative phosphoribosyltransferase</fullName>
    </submittedName>
</protein>
<dbReference type="AlphaFoldDB" id="A0A370HTV4"/>
<reference evidence="2 3" key="1">
    <citation type="submission" date="2018-07" db="EMBL/GenBank/DDBJ databases">
        <title>Genomic Encyclopedia of Type Strains, Phase IV (KMG-IV): sequencing the most valuable type-strain genomes for metagenomic binning, comparative biology and taxonomic classification.</title>
        <authorList>
            <person name="Goeker M."/>
        </authorList>
    </citation>
    <scope>NUCLEOTIDE SEQUENCE [LARGE SCALE GENOMIC DNA]</scope>
    <source>
        <strain evidence="2 3">DSM 44290</strain>
    </source>
</reference>
<dbReference type="Gene3D" id="3.40.50.2020">
    <property type="match status" value="1"/>
</dbReference>
<dbReference type="EMBL" id="QQBC01000014">
    <property type="protein sequence ID" value="RDI61381.1"/>
    <property type="molecule type" value="Genomic_DNA"/>
</dbReference>
<dbReference type="Pfam" id="PF00156">
    <property type="entry name" value="Pribosyltran"/>
    <property type="match status" value="1"/>
</dbReference>
<keyword evidence="2" id="KW-0328">Glycosyltransferase</keyword>
<proteinExistence type="predicted"/>
<organism evidence="2 3">
    <name type="scientific">Nocardia pseudobrasiliensis</name>
    <dbReference type="NCBI Taxonomy" id="45979"/>
    <lineage>
        <taxon>Bacteria</taxon>
        <taxon>Bacillati</taxon>
        <taxon>Actinomycetota</taxon>
        <taxon>Actinomycetes</taxon>
        <taxon>Mycobacteriales</taxon>
        <taxon>Nocardiaceae</taxon>
        <taxon>Nocardia</taxon>
    </lineage>
</organism>
<dbReference type="InterPro" id="IPR029057">
    <property type="entry name" value="PRTase-like"/>
</dbReference>
<dbReference type="RefSeq" id="WP_068005846.1">
    <property type="nucleotide sequence ID" value="NZ_QQBC01000014.1"/>
</dbReference>
<evidence type="ECO:0000313" key="3">
    <source>
        <dbReference type="Proteomes" id="UP000254869"/>
    </source>
</evidence>
<evidence type="ECO:0000313" key="2">
    <source>
        <dbReference type="EMBL" id="RDI61381.1"/>
    </source>
</evidence>
<comment type="caution">
    <text evidence="2">The sequence shown here is derived from an EMBL/GenBank/DDBJ whole genome shotgun (WGS) entry which is preliminary data.</text>
</comment>
<accession>A0A370HTV4</accession>
<gene>
    <name evidence="2" type="ORF">DFR76_114106</name>
</gene>
<dbReference type="InterPro" id="IPR000836">
    <property type="entry name" value="PRTase_dom"/>
</dbReference>
<dbReference type="STRING" id="1210086.GCA_001613105_06500"/>
<name>A0A370HTV4_9NOCA</name>
<feature type="domain" description="Phosphoribosyltransferase" evidence="1">
    <location>
        <begin position="17"/>
        <end position="179"/>
    </location>
</feature>
<dbReference type="GO" id="GO:0016757">
    <property type="term" value="F:glycosyltransferase activity"/>
    <property type="evidence" value="ECO:0007669"/>
    <property type="project" value="UniProtKB-KW"/>
</dbReference>
<dbReference type="SUPFAM" id="SSF53271">
    <property type="entry name" value="PRTase-like"/>
    <property type="match status" value="1"/>
</dbReference>
<dbReference type="Gene3D" id="3.30.1310.20">
    <property type="entry name" value="PRTase-like"/>
    <property type="match status" value="1"/>
</dbReference>
<keyword evidence="2" id="KW-0808">Transferase</keyword>
<keyword evidence="3" id="KW-1185">Reference proteome</keyword>
<dbReference type="CDD" id="cd06223">
    <property type="entry name" value="PRTases_typeI"/>
    <property type="match status" value="1"/>
</dbReference>